<feature type="domain" description="DUF4126" evidence="2">
    <location>
        <begin position="13"/>
        <end position="149"/>
    </location>
</feature>
<gene>
    <name evidence="3" type="ORF">AHMF7616_00752</name>
</gene>
<dbReference type="Proteomes" id="UP000253919">
    <property type="component" value="Unassembled WGS sequence"/>
</dbReference>
<feature type="transmembrane region" description="Helical" evidence="1">
    <location>
        <begin position="110"/>
        <end position="128"/>
    </location>
</feature>
<dbReference type="EMBL" id="QASA01000001">
    <property type="protein sequence ID" value="RDC62161.1"/>
    <property type="molecule type" value="Genomic_DNA"/>
</dbReference>
<dbReference type="InterPro" id="IPR025196">
    <property type="entry name" value="DUF4126"/>
</dbReference>
<comment type="caution">
    <text evidence="3">The sequence shown here is derived from an EMBL/GenBank/DDBJ whole genome shotgun (WGS) entry which is preliminary data.</text>
</comment>
<name>A0A369QB68_9BACT</name>
<protein>
    <recommendedName>
        <fullName evidence="2">DUF4126 domain-containing protein</fullName>
    </recommendedName>
</protein>
<sequence>MANTDIISAWPAFSWGVIAGMRSMSAPALASHFLSRSFSPALAGSPLRFLQSAKVATGLKVLAATEIIGDKLPGAPNRIAAPVLSFRILSGALVGAGYSQQNKQSKWVGALLGGAGAIAGSYAFYFLRTRLVKNTAVPDWVYALLEDTMMLTSGIRLANATLKK</sequence>
<evidence type="ECO:0000259" key="2">
    <source>
        <dbReference type="Pfam" id="PF13548"/>
    </source>
</evidence>
<evidence type="ECO:0000313" key="3">
    <source>
        <dbReference type="EMBL" id="RDC62161.1"/>
    </source>
</evidence>
<keyword evidence="1" id="KW-1133">Transmembrane helix</keyword>
<keyword evidence="1" id="KW-0812">Transmembrane</keyword>
<dbReference type="RefSeq" id="WP_115371639.1">
    <property type="nucleotide sequence ID" value="NZ_QASA01000001.1"/>
</dbReference>
<dbReference type="AlphaFoldDB" id="A0A369QB68"/>
<dbReference type="Pfam" id="PF13548">
    <property type="entry name" value="DUF4126"/>
    <property type="match status" value="1"/>
</dbReference>
<keyword evidence="1" id="KW-0472">Membrane</keyword>
<evidence type="ECO:0000313" key="4">
    <source>
        <dbReference type="Proteomes" id="UP000253919"/>
    </source>
</evidence>
<organism evidence="3 4">
    <name type="scientific">Adhaeribacter pallidiroseus</name>
    <dbReference type="NCBI Taxonomy" id="2072847"/>
    <lineage>
        <taxon>Bacteria</taxon>
        <taxon>Pseudomonadati</taxon>
        <taxon>Bacteroidota</taxon>
        <taxon>Cytophagia</taxon>
        <taxon>Cytophagales</taxon>
        <taxon>Hymenobacteraceae</taxon>
        <taxon>Adhaeribacter</taxon>
    </lineage>
</organism>
<keyword evidence="4" id="KW-1185">Reference proteome</keyword>
<proteinExistence type="predicted"/>
<dbReference type="OrthoDB" id="9812409at2"/>
<evidence type="ECO:0000256" key="1">
    <source>
        <dbReference type="SAM" id="Phobius"/>
    </source>
</evidence>
<accession>A0A369QB68</accession>
<reference evidence="3 4" key="1">
    <citation type="submission" date="2018-04" db="EMBL/GenBank/DDBJ databases">
        <title>Adhaeribacter sp. HMF7616 genome sequencing and assembly.</title>
        <authorList>
            <person name="Kang H."/>
            <person name="Kang J."/>
            <person name="Cha I."/>
            <person name="Kim H."/>
            <person name="Joh K."/>
        </authorList>
    </citation>
    <scope>NUCLEOTIDE SEQUENCE [LARGE SCALE GENOMIC DNA]</scope>
    <source>
        <strain evidence="3 4">HMF7616</strain>
    </source>
</reference>